<feature type="compositionally biased region" description="Basic residues" evidence="1">
    <location>
        <begin position="62"/>
        <end position="82"/>
    </location>
</feature>
<proteinExistence type="predicted"/>
<organism evidence="2 3">
    <name type="scientific">Ascoidea rubescens DSM 1968</name>
    <dbReference type="NCBI Taxonomy" id="1344418"/>
    <lineage>
        <taxon>Eukaryota</taxon>
        <taxon>Fungi</taxon>
        <taxon>Dikarya</taxon>
        <taxon>Ascomycota</taxon>
        <taxon>Saccharomycotina</taxon>
        <taxon>Saccharomycetes</taxon>
        <taxon>Ascoideaceae</taxon>
        <taxon>Ascoidea</taxon>
    </lineage>
</organism>
<dbReference type="InParanoid" id="A0A1D2VHI1"/>
<dbReference type="GeneID" id="30966823"/>
<keyword evidence="3" id="KW-1185">Reference proteome</keyword>
<dbReference type="EMBL" id="KV454480">
    <property type="protein sequence ID" value="ODV60963.1"/>
    <property type="molecule type" value="Genomic_DNA"/>
</dbReference>
<reference evidence="3" key="1">
    <citation type="submission" date="2016-05" db="EMBL/GenBank/DDBJ databases">
        <title>Comparative genomics of biotechnologically important yeasts.</title>
        <authorList>
            <consortium name="DOE Joint Genome Institute"/>
            <person name="Riley R."/>
            <person name="Haridas S."/>
            <person name="Wolfe K.H."/>
            <person name="Lopes M.R."/>
            <person name="Hittinger C.T."/>
            <person name="Goker M."/>
            <person name="Salamov A."/>
            <person name="Wisecaver J."/>
            <person name="Long T.M."/>
            <person name="Aerts A.L."/>
            <person name="Barry K."/>
            <person name="Choi C."/>
            <person name="Clum A."/>
            <person name="Coughlan A.Y."/>
            <person name="Deshpande S."/>
            <person name="Douglass A.P."/>
            <person name="Hanson S.J."/>
            <person name="Klenk H.-P."/>
            <person name="Labutti K."/>
            <person name="Lapidus A."/>
            <person name="Lindquist E."/>
            <person name="Lipzen A."/>
            <person name="Meier-Kolthoff J.P."/>
            <person name="Ohm R.A."/>
            <person name="Otillar R.P."/>
            <person name="Pangilinan J."/>
            <person name="Peng Y."/>
            <person name="Rokas A."/>
            <person name="Rosa C.A."/>
            <person name="Scheuner C."/>
            <person name="Sibirny A.A."/>
            <person name="Slot J.C."/>
            <person name="Stielow J.B."/>
            <person name="Sun H."/>
            <person name="Kurtzman C.P."/>
            <person name="Blackwell M."/>
            <person name="Grigoriev I.V."/>
            <person name="Jeffries T.W."/>
        </authorList>
    </citation>
    <scope>NUCLEOTIDE SEQUENCE [LARGE SCALE GENOMIC DNA]</scope>
    <source>
        <strain evidence="3">DSM 1968</strain>
    </source>
</reference>
<accession>A0A1D2VHI1</accession>
<name>A0A1D2VHI1_9ASCO</name>
<gene>
    <name evidence="2" type="ORF">ASCRUDRAFT_75718</name>
</gene>
<protein>
    <submittedName>
        <fullName evidence="2">Uncharacterized protein</fullName>
    </submittedName>
</protein>
<evidence type="ECO:0000313" key="3">
    <source>
        <dbReference type="Proteomes" id="UP000095038"/>
    </source>
</evidence>
<dbReference type="RefSeq" id="XP_020047270.1">
    <property type="nucleotide sequence ID" value="XM_020193187.1"/>
</dbReference>
<evidence type="ECO:0000313" key="2">
    <source>
        <dbReference type="EMBL" id="ODV60963.1"/>
    </source>
</evidence>
<evidence type="ECO:0000256" key="1">
    <source>
        <dbReference type="SAM" id="MobiDB-lite"/>
    </source>
</evidence>
<dbReference type="AlphaFoldDB" id="A0A1D2VHI1"/>
<sequence>MCAPCRRQRVRGGRPRVCGCGPVGGRLHSRTVHTGETAEIGTRSAPANRRRGAEEEEEEKRKRNQKQQKKQKQQKQKQKQRKLPALQRWITWTRT</sequence>
<feature type="region of interest" description="Disordered" evidence="1">
    <location>
        <begin position="11"/>
        <end position="95"/>
    </location>
</feature>
<dbReference type="Proteomes" id="UP000095038">
    <property type="component" value="Unassembled WGS sequence"/>
</dbReference>